<evidence type="ECO:0000313" key="1">
    <source>
        <dbReference type="EMBL" id="EAR17089.1"/>
    </source>
</evidence>
<dbReference type="STRING" id="313596.RB2501_09305"/>
<dbReference type="KEGG" id="rbi:RB2501_09305"/>
<keyword evidence="2" id="KW-1185">Reference proteome</keyword>
<dbReference type="eggNOG" id="COG1520">
    <property type="taxonomic scope" value="Bacteria"/>
</dbReference>
<dbReference type="AlphaFoldDB" id="A4CJI1"/>
<proteinExistence type="predicted"/>
<dbReference type="HOGENOM" id="CLU_016839_0_0_10"/>
<name>A4CJI1_ROBBH</name>
<organism evidence="1 2">
    <name type="scientific">Robiginitalea biformata (strain ATCC BAA-864 / DSM 15991 / KCTC 12146 / HTCC2501)</name>
    <dbReference type="NCBI Taxonomy" id="313596"/>
    <lineage>
        <taxon>Bacteria</taxon>
        <taxon>Pseudomonadati</taxon>
        <taxon>Bacteroidota</taxon>
        <taxon>Flavobacteriia</taxon>
        <taxon>Flavobacteriales</taxon>
        <taxon>Flavobacteriaceae</taxon>
        <taxon>Robiginitalea</taxon>
    </lineage>
</organism>
<reference evidence="1 2" key="1">
    <citation type="journal article" date="2009" name="J. Bacteriol.">
        <title>Complete genome sequence of Robiginitalea biformata HTCC2501.</title>
        <authorList>
            <person name="Oh H.M."/>
            <person name="Giovannoni S.J."/>
            <person name="Lee K."/>
            <person name="Ferriera S."/>
            <person name="Johnson J."/>
            <person name="Cho J.C."/>
        </authorList>
    </citation>
    <scope>NUCLEOTIDE SEQUENCE [LARGE SCALE GENOMIC DNA]</scope>
    <source>
        <strain evidence="2">ATCC BAA-864 / HTCC2501 / KCTC 12146</strain>
    </source>
</reference>
<dbReference type="EMBL" id="CP001712">
    <property type="protein sequence ID" value="EAR17089.1"/>
    <property type="molecule type" value="Genomic_DNA"/>
</dbReference>
<accession>A4CJI1</accession>
<evidence type="ECO:0000313" key="2">
    <source>
        <dbReference type="Proteomes" id="UP000009049"/>
    </source>
</evidence>
<sequence length="801" mass="87689">MSSCVQRDRDSANPWGLIPASSDVVLQLHDVERFRSEYRNNGLLRHYREVSGGNRLFGVLDQVLELELGPGCLVAVTGDPGEDPRWLVVFEEVWQPVPDSVGAAGSSPVGTPADSSGLVAEKVGAIRLLSNSASLIAEATGNETDSGNPLLRAARTANPRTSASLFLPMGHAHPLEAFLLGKVSGKPIAPGAAWSAFDLQLRSDALLFQGIEVRPDSLWDNRAILRGIPALPLGEVARVPPAGTSALYTLSLGDPGKFLQNQERILGRPNPHPGLLESVEHLGVFNLSGETLAVLVSVNPTAVIDGLRPQLDQLDSFQDAGVYALRDPAALMAAFDPLLKGIPEPGFLGAFGNYFVLGPSLEGVRNVISSYKREDSYAANGTYDRLQPFLASESTSFVLADHPGEAGFLTDSLSVLGLPEPIAGEMPSDYLYSAQLNSSEGYDLLEYQFRKKDDPTGSGASVSLAFTRKLEGQVMAGPFMLRNHRTGGMDLAVQDDRNQLYLYSASGDLYWKKELAGPIQGAIHQVDLFKNGRFQMAFTLPGALMVLDRDGNPVAPFPKKFEGGTLGPLALFDYDNNRNYRLVFNDGQKIYMFDGQGRDVSGFKFRDAGSPPIGPPDHIRIGSRDYLVFRLEDGRLRILNRVGDTRIRVEERFDFSGNGIYLYRDKFAFTEKSGNLVTIDTRGRINRTALNLNADHGMYATAHTLTLMNDNVFQVKGNRAELELGVYTAPRIFYLYDIIYVGVTDIQTQKLYLFRSDASRLKGFPVEGNGLPDMADMDGDRNPELGVKFRDSLIAVYRIQR</sequence>
<dbReference type="Proteomes" id="UP000009049">
    <property type="component" value="Chromosome"/>
</dbReference>
<dbReference type="SUPFAM" id="SSF101898">
    <property type="entry name" value="NHL repeat"/>
    <property type="match status" value="1"/>
</dbReference>
<protein>
    <submittedName>
        <fullName evidence="1">Ribonuclease HII</fullName>
    </submittedName>
</protein>
<gene>
    <name evidence="1" type="ordered locus">RB2501_09305</name>
</gene>